<organism evidence="2 3">
    <name type="scientific">Gallaecimonas pentaromativorans</name>
    <dbReference type="NCBI Taxonomy" id="584787"/>
    <lineage>
        <taxon>Bacteria</taxon>
        <taxon>Pseudomonadati</taxon>
        <taxon>Pseudomonadota</taxon>
        <taxon>Gammaproteobacteria</taxon>
        <taxon>Enterobacterales</taxon>
        <taxon>Gallaecimonadaceae</taxon>
        <taxon>Gallaecimonas</taxon>
    </lineage>
</organism>
<evidence type="ECO:0000313" key="2">
    <source>
        <dbReference type="EMBL" id="ROQ22369.1"/>
    </source>
</evidence>
<dbReference type="InterPro" id="IPR049848">
    <property type="entry name" value="TapY2-like"/>
</dbReference>
<accession>A0A3N1P2Q9</accession>
<dbReference type="RefSeq" id="WP_123422335.1">
    <property type="nucleotide sequence ID" value="NZ_JBLXEP010000003.1"/>
</dbReference>
<dbReference type="Proteomes" id="UP000268033">
    <property type="component" value="Unassembled WGS sequence"/>
</dbReference>
<evidence type="ECO:0000256" key="1">
    <source>
        <dbReference type="SAM" id="SignalP"/>
    </source>
</evidence>
<evidence type="ECO:0000313" key="3">
    <source>
        <dbReference type="Proteomes" id="UP000268033"/>
    </source>
</evidence>
<feature type="signal peptide" evidence="1">
    <location>
        <begin position="1"/>
        <end position="20"/>
    </location>
</feature>
<proteinExistence type="predicted"/>
<dbReference type="STRING" id="584787.GCA_001247655_00914"/>
<gene>
    <name evidence="2" type="ORF">EDC28_1108</name>
</gene>
<keyword evidence="1" id="KW-0732">Signal</keyword>
<comment type="caution">
    <text evidence="2">The sequence shown here is derived from an EMBL/GenBank/DDBJ whole genome shotgun (WGS) entry which is preliminary data.</text>
</comment>
<reference evidence="2 3" key="1">
    <citation type="submission" date="2018-11" db="EMBL/GenBank/DDBJ databases">
        <title>Genomic Encyclopedia of Type Strains, Phase IV (KMG-IV): sequencing the most valuable type-strain genomes for metagenomic binning, comparative biology and taxonomic classification.</title>
        <authorList>
            <person name="Goeker M."/>
        </authorList>
    </citation>
    <scope>NUCLEOTIDE SEQUENCE [LARGE SCALE GENOMIC DNA]</scope>
    <source>
        <strain evidence="2 3">DSM 21945</strain>
    </source>
</reference>
<dbReference type="AlphaFoldDB" id="A0A3N1P2Q9"/>
<dbReference type="NCBIfam" id="NF038109">
    <property type="entry name" value="tapY2_fam"/>
    <property type="match status" value="1"/>
</dbReference>
<protein>
    <submittedName>
        <fullName evidence="2">Uncharacterized protein</fullName>
    </submittedName>
</protein>
<dbReference type="EMBL" id="RJUL01000010">
    <property type="protein sequence ID" value="ROQ22369.1"/>
    <property type="molecule type" value="Genomic_DNA"/>
</dbReference>
<name>A0A3N1P2Q9_9GAMM</name>
<keyword evidence="3" id="KW-1185">Reference proteome</keyword>
<feature type="chain" id="PRO_5018215147" evidence="1">
    <location>
        <begin position="21"/>
        <end position="96"/>
    </location>
</feature>
<sequence length="96" mass="10449">MGVGKWALLLVAGLAGSARAEENVEYKCFVELNGKTPFVAHFVLSKTKAKSLAFSLPYTKLHMAGSPMVSKVHECVEASQSFSSNAARKQEKEQVF</sequence>